<evidence type="ECO:0000313" key="4">
    <source>
        <dbReference type="Proteomes" id="UP000290475"/>
    </source>
</evidence>
<dbReference type="NCBIfam" id="NF040570">
    <property type="entry name" value="guided_TnpB"/>
    <property type="match status" value="1"/>
</dbReference>
<dbReference type="Pfam" id="PF07282">
    <property type="entry name" value="Cas12f1-like_TNB"/>
    <property type="match status" value="1"/>
</dbReference>
<evidence type="ECO:0000259" key="2">
    <source>
        <dbReference type="Pfam" id="PF07282"/>
    </source>
</evidence>
<feature type="non-terminal residue" evidence="3">
    <location>
        <position position="1"/>
    </location>
</feature>
<proteinExistence type="predicted"/>
<reference evidence="3 4" key="1">
    <citation type="submission" date="2017-01" db="EMBL/GenBank/DDBJ databases">
        <title>Lactobacillus chiayiensis sp. nov., a lactic acid bacterium isolated from compost.</title>
        <authorList>
            <person name="Huang C.-H."/>
        </authorList>
    </citation>
    <scope>NUCLEOTIDE SEQUENCE [LARGE SCALE GENOMIC DNA]</scope>
    <source>
        <strain evidence="4">chh01</strain>
    </source>
</reference>
<comment type="caution">
    <text evidence="3">The sequence shown here is derived from an EMBL/GenBank/DDBJ whole genome shotgun (WGS) entry which is preliminary data.</text>
</comment>
<keyword evidence="1" id="KW-0238">DNA-binding</keyword>
<dbReference type="GO" id="GO:0003677">
    <property type="term" value="F:DNA binding"/>
    <property type="evidence" value="ECO:0007669"/>
    <property type="project" value="UniProtKB-KW"/>
</dbReference>
<name>A0A4Q1TX91_9LACO</name>
<dbReference type="NCBIfam" id="TIGR01766">
    <property type="entry name" value="IS200/IS605 family accessory protein TnpB-like domain"/>
    <property type="match status" value="1"/>
</dbReference>
<gene>
    <name evidence="3" type="ORF">BVJ53_07630</name>
</gene>
<dbReference type="RefSeq" id="WP_137295984.1">
    <property type="nucleotide sequence ID" value="NZ_MSSM01000018.1"/>
</dbReference>
<dbReference type="Proteomes" id="UP000290475">
    <property type="component" value="Unassembled WGS sequence"/>
</dbReference>
<evidence type="ECO:0000256" key="1">
    <source>
        <dbReference type="ARBA" id="ARBA00023125"/>
    </source>
</evidence>
<feature type="domain" description="Cas12f1-like TNB" evidence="2">
    <location>
        <begin position="45"/>
        <end position="116"/>
    </location>
</feature>
<accession>A0A4Q1TX91</accession>
<organism evidence="3 4">
    <name type="scientific">Lacticaseibacillus chiayiensis</name>
    <dbReference type="NCBI Taxonomy" id="2100821"/>
    <lineage>
        <taxon>Bacteria</taxon>
        <taxon>Bacillati</taxon>
        <taxon>Bacillota</taxon>
        <taxon>Bacilli</taxon>
        <taxon>Lactobacillales</taxon>
        <taxon>Lactobacillaceae</taxon>
        <taxon>Lacticaseibacillus</taxon>
    </lineage>
</organism>
<dbReference type="EMBL" id="MSSM01000018">
    <property type="protein sequence ID" value="RXT23514.1"/>
    <property type="molecule type" value="Genomic_DNA"/>
</dbReference>
<evidence type="ECO:0000313" key="3">
    <source>
        <dbReference type="EMBL" id="RXT23514.1"/>
    </source>
</evidence>
<dbReference type="AlphaFoldDB" id="A0A4Q1TX91"/>
<protein>
    <submittedName>
        <fullName evidence="3">Transposase</fullName>
    </submittedName>
</protein>
<dbReference type="InterPro" id="IPR010095">
    <property type="entry name" value="Cas12f1-like_TNB"/>
</dbReference>
<sequence>RRKNFLHNVSTTLIKNHDLVVAEELRSKNLLKNHALAMSIADVGWCTFLGMLTYKADLYGRQFVTVNPRNTTQTCHSCSFVMGTEGTDKLRLADREWTCPKCHTHHVRDHNAAQNVLIKGLAKLA</sequence>